<dbReference type="eggNOG" id="COG1479">
    <property type="taxonomic scope" value="Bacteria"/>
</dbReference>
<dbReference type="InterPro" id="IPR011089">
    <property type="entry name" value="GmrSD_C"/>
</dbReference>
<evidence type="ECO:0000313" key="3">
    <source>
        <dbReference type="EMBL" id="EKU81793.1"/>
    </source>
</evidence>
<comment type="caution">
    <text evidence="3">The sequence shown here is derived from an EMBL/GenBank/DDBJ whole genome shotgun (WGS) entry which is preliminary data.</text>
</comment>
<dbReference type="PATRIC" id="fig|883126.3.peg.3014"/>
<evidence type="ECO:0000259" key="1">
    <source>
        <dbReference type="Pfam" id="PF03235"/>
    </source>
</evidence>
<dbReference type="InterPro" id="IPR004919">
    <property type="entry name" value="GmrSD_N"/>
</dbReference>
<dbReference type="Pfam" id="PF07510">
    <property type="entry name" value="GmrSD_C"/>
    <property type="match status" value="1"/>
</dbReference>
<dbReference type="PANTHER" id="PTHR35149">
    <property type="entry name" value="SLL5132 PROTEIN"/>
    <property type="match status" value="1"/>
</dbReference>
<sequence>MSDQISQLSIQGLLAENVDYVIPMYQRNYAWGEGEITQLIQDVIDYMLKEQSAPQNYYIGTLVVFARQSSGKTVYETIDGQQRLTTLSLLASYLKNRGEPALAWYDVLRIRFESRERSQKTFAAIFGGALEPDPTGFLAPQDANEAIVEGYRQIQKILPRKLKDNKITPSDFARYLLGHVVLMRVCVPPQTDLNHYFEIMNSRGEQLEKHEVLKARMMEALRKDPDPERSRRCLHLVWEACANMERYVEMGFTPAQRDAVFGQGDWGRFVPGDFAQLCDALVLPATGKAAPGVALTLDELIEPVKAANNAGGTAKEKGEEAPERFHAVINFPNFLLHVLRVMIDDNVPLDDKALIAAFDTHVFKADDPVATIKQFVFTLLRCKYLFDHYVIKREFAKGTDGWSLKRFKWNAAGESRGSGRPSYVNTFGTDDNAEGEVKGENRRILMLLLAFHVSTPTRVYKYWLNAALKYLHDAHRVQEVQEGAYLRYLESVARAFVFDRYLAGDDQADYFEIIHVRGGQCRRRRDEIAGIAGSGEGGIASRLMYGHIENNLVFNYLDYLLWLKHAGDPQVANFEFTFRSSVEHYYPQNPMEGQVRLPSHVVDAFGNLCLISHSKNSRLSNFMPAAKKEYYRNNRIDSIKQYLMMKSAEWDADAIRAHGQEMTRVLVGSLEQQVDAHAAAAEDPSM</sequence>
<dbReference type="EMBL" id="AGZI01000037">
    <property type="protein sequence ID" value="EKU81793.1"/>
    <property type="molecule type" value="Genomic_DNA"/>
</dbReference>
<dbReference type="OrthoDB" id="3654724at2"/>
<dbReference type="RefSeq" id="WP_005667655.1">
    <property type="nucleotide sequence ID" value="NZ_JH992923.1"/>
</dbReference>
<dbReference type="PANTHER" id="PTHR35149:SF1">
    <property type="entry name" value="DUF5655 DOMAIN-CONTAINING PROTEIN"/>
    <property type="match status" value="1"/>
</dbReference>
<keyword evidence="4" id="KW-1185">Reference proteome</keyword>
<feature type="domain" description="GmrSD restriction endonucleases N-terminal" evidence="1">
    <location>
        <begin position="13"/>
        <end position="217"/>
    </location>
</feature>
<dbReference type="AlphaFoldDB" id="K9DC34"/>
<dbReference type="Proteomes" id="UP000009874">
    <property type="component" value="Unassembled WGS sequence"/>
</dbReference>
<organism evidence="3 4">
    <name type="scientific">Massilia timonae CCUG 45783</name>
    <dbReference type="NCBI Taxonomy" id="883126"/>
    <lineage>
        <taxon>Bacteria</taxon>
        <taxon>Pseudomonadati</taxon>
        <taxon>Pseudomonadota</taxon>
        <taxon>Betaproteobacteria</taxon>
        <taxon>Burkholderiales</taxon>
        <taxon>Oxalobacteraceae</taxon>
        <taxon>Telluria group</taxon>
        <taxon>Massilia</taxon>
    </lineage>
</organism>
<name>K9DC34_9BURK</name>
<evidence type="ECO:0008006" key="5">
    <source>
        <dbReference type="Google" id="ProtNLM"/>
    </source>
</evidence>
<proteinExistence type="predicted"/>
<gene>
    <name evidence="3" type="ORF">HMPREF9710_02985</name>
</gene>
<protein>
    <recommendedName>
        <fullName evidence="5">DUF262 domain-containing protein</fullName>
    </recommendedName>
</protein>
<accession>K9DC34</accession>
<dbReference type="Pfam" id="PF03235">
    <property type="entry name" value="GmrSD_N"/>
    <property type="match status" value="1"/>
</dbReference>
<dbReference type="HOGENOM" id="CLU_023391_0_0_4"/>
<evidence type="ECO:0000259" key="2">
    <source>
        <dbReference type="Pfam" id="PF07510"/>
    </source>
</evidence>
<feature type="domain" description="GmrSD restriction endonucleases C-terminal" evidence="2">
    <location>
        <begin position="556"/>
        <end position="665"/>
    </location>
</feature>
<reference evidence="3 4" key="1">
    <citation type="submission" date="2012-09" db="EMBL/GenBank/DDBJ databases">
        <title>The Genome Sequence of Massilia timonae CCUG 45783.</title>
        <authorList>
            <consortium name="The Broad Institute Genome Sequencing Platform"/>
            <person name="Earl A."/>
            <person name="Ward D."/>
            <person name="Feldgarden M."/>
            <person name="Gevers D."/>
            <person name="Huys G."/>
            <person name="Walker B."/>
            <person name="Young S.K."/>
            <person name="Zeng Q."/>
            <person name="Gargeya S."/>
            <person name="Fitzgerald M."/>
            <person name="Haas B."/>
            <person name="Abouelleil A."/>
            <person name="Alvarado L."/>
            <person name="Arachchi H.M."/>
            <person name="Berlin A.M."/>
            <person name="Chapman S.B."/>
            <person name="Goldberg J."/>
            <person name="Griggs A."/>
            <person name="Gujja S."/>
            <person name="Hansen M."/>
            <person name="Howarth C."/>
            <person name="Imamovic A."/>
            <person name="Larimer J."/>
            <person name="McCowen C."/>
            <person name="Montmayeur A."/>
            <person name="Murphy C."/>
            <person name="Neiman D."/>
            <person name="Pearson M."/>
            <person name="Priest M."/>
            <person name="Roberts A."/>
            <person name="Saif S."/>
            <person name="Shea T."/>
            <person name="Sisk P."/>
            <person name="Sykes S."/>
            <person name="Wortman J."/>
            <person name="Nusbaum C."/>
            <person name="Birren B."/>
        </authorList>
    </citation>
    <scope>NUCLEOTIDE SEQUENCE [LARGE SCALE GENOMIC DNA]</scope>
    <source>
        <strain evidence="3 4">CCUG 45783</strain>
    </source>
</reference>
<evidence type="ECO:0000313" key="4">
    <source>
        <dbReference type="Proteomes" id="UP000009874"/>
    </source>
</evidence>